<dbReference type="eggNOG" id="arCOG04243">
    <property type="taxonomic scope" value="Archaea"/>
</dbReference>
<dbReference type="InterPro" id="IPR000754">
    <property type="entry name" value="Ribosomal_uS9"/>
</dbReference>
<accession>A0A0A7GF30</accession>
<feature type="region of interest" description="Disordered" evidence="6">
    <location>
        <begin position="110"/>
        <end position="132"/>
    </location>
</feature>
<keyword evidence="3 4" id="KW-0687">Ribonucleoprotein</keyword>
<dbReference type="NCBIfam" id="NF001749">
    <property type="entry name" value="PRK00474.1"/>
    <property type="match status" value="1"/>
</dbReference>
<dbReference type="InterPro" id="IPR014721">
    <property type="entry name" value="Ribsml_uS5_D2-typ_fold_subgr"/>
</dbReference>
<dbReference type="InterPro" id="IPR020568">
    <property type="entry name" value="Ribosomal_Su5_D2-typ_SF"/>
</dbReference>
<dbReference type="PROSITE" id="PS00360">
    <property type="entry name" value="RIBOSOMAL_S9"/>
    <property type="match status" value="1"/>
</dbReference>
<proteinExistence type="inferred from homology"/>
<dbReference type="Proteomes" id="UP000030624">
    <property type="component" value="Chromosome"/>
</dbReference>
<dbReference type="GeneID" id="24798186"/>
<dbReference type="PANTHER" id="PTHR21569:SF16">
    <property type="entry name" value="RIBOSOMAL PROTEIN S16"/>
    <property type="match status" value="1"/>
</dbReference>
<dbReference type="AlphaFoldDB" id="A0A0A7GF30"/>
<evidence type="ECO:0000256" key="4">
    <source>
        <dbReference type="HAMAP-Rule" id="MF_00532"/>
    </source>
</evidence>
<feature type="compositionally biased region" description="Basic residues" evidence="6">
    <location>
        <begin position="113"/>
        <end position="132"/>
    </location>
</feature>
<dbReference type="HAMAP" id="MF_00532_A">
    <property type="entry name" value="Ribosomal_uS9_A"/>
    <property type="match status" value="1"/>
</dbReference>
<sequence>MKIVVTSGKRKTAVARATARPGRGRIRVNKVPVEIVQPEMVRLKILEPVIIAKDLVNQVDIDVKVEGGGMMGQAEAARTAIARALFEFSGDPELKRAFIEYDRTLLVNDVRRKEPKKQGGRGARKRRQTSYR</sequence>
<dbReference type="Pfam" id="PF00380">
    <property type="entry name" value="Ribosomal_S9"/>
    <property type="match status" value="1"/>
</dbReference>
<dbReference type="STRING" id="565033.GACE_1605"/>
<evidence type="ECO:0000256" key="6">
    <source>
        <dbReference type="SAM" id="MobiDB-lite"/>
    </source>
</evidence>
<gene>
    <name evidence="4" type="primary">rps9</name>
    <name evidence="7" type="ORF">GACE_1605</name>
</gene>
<evidence type="ECO:0000313" key="8">
    <source>
        <dbReference type="Proteomes" id="UP000030624"/>
    </source>
</evidence>
<organism evidence="7 8">
    <name type="scientific">Geoglobus acetivorans</name>
    <dbReference type="NCBI Taxonomy" id="565033"/>
    <lineage>
        <taxon>Archaea</taxon>
        <taxon>Methanobacteriati</taxon>
        <taxon>Methanobacteriota</taxon>
        <taxon>Archaeoglobi</taxon>
        <taxon>Archaeoglobales</taxon>
        <taxon>Archaeoglobaceae</taxon>
        <taxon>Geoglobus</taxon>
    </lineage>
</organism>
<reference evidence="7 8" key="1">
    <citation type="journal article" date="2015" name="Appl. Environ. Microbiol.">
        <title>The Geoglobus acetivorans genome: Fe(III) reduction, acetate utilization, autotrophic growth, and degradation of aromatic compounds in a hyperthermophilic archaeon.</title>
        <authorList>
            <person name="Mardanov A.V."/>
            <person name="Slododkina G.B."/>
            <person name="Slobodkin A.I."/>
            <person name="Beletsky A.V."/>
            <person name="Gavrilov S.N."/>
            <person name="Kublanov I.V."/>
            <person name="Bonch-Osmolovskaya E.A."/>
            <person name="Skryabin K.G."/>
            <person name="Ravin N.V."/>
        </authorList>
    </citation>
    <scope>NUCLEOTIDE SEQUENCE [LARGE SCALE GENOMIC DNA]</scope>
    <source>
        <strain evidence="7 8">SBH6</strain>
    </source>
</reference>
<dbReference type="InterPro" id="IPR019958">
    <property type="entry name" value="Ribosomal_uS9_archaeal"/>
</dbReference>
<dbReference type="Gene3D" id="3.30.230.10">
    <property type="match status" value="1"/>
</dbReference>
<evidence type="ECO:0000256" key="1">
    <source>
        <dbReference type="ARBA" id="ARBA00005251"/>
    </source>
</evidence>
<evidence type="ECO:0000256" key="2">
    <source>
        <dbReference type="ARBA" id="ARBA00022980"/>
    </source>
</evidence>
<evidence type="ECO:0000313" key="7">
    <source>
        <dbReference type="EMBL" id="AIY90639.1"/>
    </source>
</evidence>
<dbReference type="HOGENOM" id="CLU_046483_4_0_2"/>
<dbReference type="GO" id="GO:0006412">
    <property type="term" value="P:translation"/>
    <property type="evidence" value="ECO:0007669"/>
    <property type="project" value="UniProtKB-UniRule"/>
</dbReference>
<comment type="similarity">
    <text evidence="1 4 5">Belongs to the universal ribosomal protein uS9 family.</text>
</comment>
<dbReference type="NCBIfam" id="TIGR03627">
    <property type="entry name" value="uS9_arch"/>
    <property type="match status" value="1"/>
</dbReference>
<dbReference type="GO" id="GO:0003735">
    <property type="term" value="F:structural constituent of ribosome"/>
    <property type="evidence" value="ECO:0007669"/>
    <property type="project" value="UniProtKB-UniRule"/>
</dbReference>
<dbReference type="EMBL" id="CP009552">
    <property type="protein sequence ID" value="AIY90639.1"/>
    <property type="molecule type" value="Genomic_DNA"/>
</dbReference>
<dbReference type="GO" id="GO:0022627">
    <property type="term" value="C:cytosolic small ribosomal subunit"/>
    <property type="evidence" value="ECO:0007669"/>
    <property type="project" value="UniProtKB-UniRule"/>
</dbReference>
<keyword evidence="2 4" id="KW-0689">Ribosomal protein</keyword>
<dbReference type="SUPFAM" id="SSF54211">
    <property type="entry name" value="Ribosomal protein S5 domain 2-like"/>
    <property type="match status" value="1"/>
</dbReference>
<dbReference type="InterPro" id="IPR020574">
    <property type="entry name" value="Ribosomal_uS9_CS"/>
</dbReference>
<evidence type="ECO:0000256" key="3">
    <source>
        <dbReference type="ARBA" id="ARBA00023274"/>
    </source>
</evidence>
<evidence type="ECO:0000256" key="5">
    <source>
        <dbReference type="RuleBase" id="RU003815"/>
    </source>
</evidence>
<dbReference type="KEGG" id="gac:GACE_1605"/>
<name>A0A0A7GF30_GEOAI</name>
<dbReference type="RefSeq" id="WP_048092522.1">
    <property type="nucleotide sequence ID" value="NZ_CP009552.1"/>
</dbReference>
<dbReference type="GO" id="GO:0000462">
    <property type="term" value="P:maturation of SSU-rRNA from tricistronic rRNA transcript (SSU-rRNA, 5.8S rRNA, LSU-rRNA)"/>
    <property type="evidence" value="ECO:0007669"/>
    <property type="project" value="TreeGrafter"/>
</dbReference>
<dbReference type="GO" id="GO:0003723">
    <property type="term" value="F:RNA binding"/>
    <property type="evidence" value="ECO:0007669"/>
    <property type="project" value="TreeGrafter"/>
</dbReference>
<protein>
    <recommendedName>
        <fullName evidence="4">Small ribosomal subunit protein uS9</fullName>
    </recommendedName>
</protein>
<dbReference type="PANTHER" id="PTHR21569">
    <property type="entry name" value="RIBOSOMAL PROTEIN S9"/>
    <property type="match status" value="1"/>
</dbReference>